<dbReference type="Proteomes" id="UP000640489">
    <property type="component" value="Unassembled WGS sequence"/>
</dbReference>
<dbReference type="InterPro" id="IPR045443">
    <property type="entry name" value="DUF6504"/>
</dbReference>
<evidence type="ECO:0000259" key="1">
    <source>
        <dbReference type="Pfam" id="PF20114"/>
    </source>
</evidence>
<organism evidence="2 3">
    <name type="scientific">Nocardioides islandensis</name>
    <dbReference type="NCBI Taxonomy" id="433663"/>
    <lineage>
        <taxon>Bacteria</taxon>
        <taxon>Bacillati</taxon>
        <taxon>Actinomycetota</taxon>
        <taxon>Actinomycetes</taxon>
        <taxon>Propionibacteriales</taxon>
        <taxon>Nocardioidaceae</taxon>
        <taxon>Nocardioides</taxon>
    </lineage>
</organism>
<keyword evidence="3" id="KW-1185">Reference proteome</keyword>
<reference evidence="2" key="1">
    <citation type="submission" date="2020-11" db="EMBL/GenBank/DDBJ databases">
        <title>Nocardioides sp. nov., isolated from Soil of Cynanchum wilfordii Hemsley rhizosphere.</title>
        <authorList>
            <person name="Lee J.-S."/>
            <person name="Suh M.K."/>
            <person name="Kim J.-S."/>
        </authorList>
    </citation>
    <scope>NUCLEOTIDE SEQUENCE</scope>
    <source>
        <strain evidence="2">KCTC 19275</strain>
    </source>
</reference>
<proteinExistence type="predicted"/>
<name>A0A930YKN5_9ACTN</name>
<evidence type="ECO:0000313" key="3">
    <source>
        <dbReference type="Proteomes" id="UP000640489"/>
    </source>
</evidence>
<evidence type="ECO:0000313" key="2">
    <source>
        <dbReference type="EMBL" id="MBF4763800.1"/>
    </source>
</evidence>
<dbReference type="Pfam" id="PF20114">
    <property type="entry name" value="DUF6504"/>
    <property type="match status" value="1"/>
</dbReference>
<dbReference type="AlphaFoldDB" id="A0A930YKN5"/>
<gene>
    <name evidence="2" type="ORF">ISU07_11750</name>
</gene>
<sequence length="133" mass="14596">MMRRYDDPVEVRKGPVGNAVDDVEGALEGPAQFLWRGKLWKVRAVLAHWVETGAWWQSAGARAVIGTDDYSVVEPGEPLGEPVSRPGDRTGDLLAERELWRVEAAAGMSPDPGVFDLSFDWSDGSWQLVGCVD</sequence>
<accession>A0A930YKN5</accession>
<feature type="domain" description="DUF6504" evidence="1">
    <location>
        <begin position="2"/>
        <end position="129"/>
    </location>
</feature>
<dbReference type="EMBL" id="JADKPN010000006">
    <property type="protein sequence ID" value="MBF4763800.1"/>
    <property type="molecule type" value="Genomic_DNA"/>
</dbReference>
<protein>
    <recommendedName>
        <fullName evidence="1">DUF6504 domain-containing protein</fullName>
    </recommendedName>
</protein>
<comment type="caution">
    <text evidence="2">The sequence shown here is derived from an EMBL/GenBank/DDBJ whole genome shotgun (WGS) entry which is preliminary data.</text>
</comment>